<dbReference type="AlphaFoldDB" id="S3DLV1"/>
<protein>
    <submittedName>
        <fullName evidence="2">Uncharacterized protein</fullName>
    </submittedName>
</protein>
<dbReference type="RefSeq" id="XP_008079658.1">
    <property type="nucleotide sequence ID" value="XM_008081467.1"/>
</dbReference>
<dbReference type="HOGENOM" id="CLU_1749836_0_0_1"/>
<feature type="region of interest" description="Disordered" evidence="1">
    <location>
        <begin position="128"/>
        <end position="149"/>
    </location>
</feature>
<evidence type="ECO:0000313" key="3">
    <source>
        <dbReference type="Proteomes" id="UP000016922"/>
    </source>
</evidence>
<feature type="compositionally biased region" description="Low complexity" evidence="1">
    <location>
        <begin position="28"/>
        <end position="62"/>
    </location>
</feature>
<feature type="region of interest" description="Disordered" evidence="1">
    <location>
        <begin position="88"/>
        <end position="110"/>
    </location>
</feature>
<evidence type="ECO:0000256" key="1">
    <source>
        <dbReference type="SAM" id="MobiDB-lite"/>
    </source>
</evidence>
<dbReference type="KEGG" id="glz:GLAREA_06053"/>
<reference evidence="2 3" key="1">
    <citation type="journal article" date="2013" name="BMC Genomics">
        <title>Genomics-driven discovery of the pneumocandin biosynthetic gene cluster in the fungus Glarea lozoyensis.</title>
        <authorList>
            <person name="Chen L."/>
            <person name="Yue Q."/>
            <person name="Zhang X."/>
            <person name="Xiang M."/>
            <person name="Wang C."/>
            <person name="Li S."/>
            <person name="Che Y."/>
            <person name="Ortiz-Lopez F.J."/>
            <person name="Bills G.F."/>
            <person name="Liu X."/>
            <person name="An Z."/>
        </authorList>
    </citation>
    <scope>NUCLEOTIDE SEQUENCE [LARGE SCALE GENOMIC DNA]</scope>
    <source>
        <strain evidence="3">ATCC 20868 / MF5171</strain>
    </source>
</reference>
<proteinExistence type="predicted"/>
<gene>
    <name evidence="2" type="ORF">GLAREA_06053</name>
</gene>
<dbReference type="GeneID" id="19465107"/>
<dbReference type="EMBL" id="KE145358">
    <property type="protein sequence ID" value="EPE33041.1"/>
    <property type="molecule type" value="Genomic_DNA"/>
</dbReference>
<organism evidence="2 3">
    <name type="scientific">Glarea lozoyensis (strain ATCC 20868 / MF5171)</name>
    <dbReference type="NCBI Taxonomy" id="1116229"/>
    <lineage>
        <taxon>Eukaryota</taxon>
        <taxon>Fungi</taxon>
        <taxon>Dikarya</taxon>
        <taxon>Ascomycota</taxon>
        <taxon>Pezizomycotina</taxon>
        <taxon>Leotiomycetes</taxon>
        <taxon>Helotiales</taxon>
        <taxon>Helotiaceae</taxon>
        <taxon>Glarea</taxon>
    </lineage>
</organism>
<accession>S3DLV1</accession>
<evidence type="ECO:0000313" key="2">
    <source>
        <dbReference type="EMBL" id="EPE33041.1"/>
    </source>
</evidence>
<sequence length="149" mass="16922">MNAIGIQSAFGFDEKRDYELRRMRRTNSGFSSCSSSTYSDDTPRSRQSSCSSEYSESSLSTSPNGKPRAVRFALDKPLPLSLTLTTLPIHSKRQDLPSHGTHTRKRSRADSAGDFAWWAQRRIQQDAEWSAERKHLEKETSEDGDVRHL</sequence>
<feature type="region of interest" description="Disordered" evidence="1">
    <location>
        <begin position="23"/>
        <end position="69"/>
    </location>
</feature>
<name>S3DLV1_GLAL2</name>
<dbReference type="Proteomes" id="UP000016922">
    <property type="component" value="Unassembled WGS sequence"/>
</dbReference>
<feature type="compositionally biased region" description="Basic and acidic residues" evidence="1">
    <location>
        <begin position="130"/>
        <end position="149"/>
    </location>
</feature>
<keyword evidence="3" id="KW-1185">Reference proteome</keyword>